<dbReference type="Gene3D" id="3.40.630.30">
    <property type="match status" value="1"/>
</dbReference>
<dbReference type="AlphaFoldDB" id="A0A947GJQ7"/>
<dbReference type="PROSITE" id="PS51186">
    <property type="entry name" value="GNAT"/>
    <property type="match status" value="1"/>
</dbReference>
<protein>
    <submittedName>
        <fullName evidence="4">GNAT family N-acetyltransferase</fullName>
    </submittedName>
</protein>
<evidence type="ECO:0000313" key="4">
    <source>
        <dbReference type="EMBL" id="MBT9316198.1"/>
    </source>
</evidence>
<gene>
    <name evidence="4" type="ORF">IXB50_12275</name>
</gene>
<proteinExistence type="predicted"/>
<evidence type="ECO:0000256" key="2">
    <source>
        <dbReference type="ARBA" id="ARBA00023315"/>
    </source>
</evidence>
<keyword evidence="5" id="KW-1185">Reference proteome</keyword>
<dbReference type="InterPro" id="IPR016181">
    <property type="entry name" value="Acyl_CoA_acyltransferase"/>
</dbReference>
<dbReference type="CDD" id="cd04301">
    <property type="entry name" value="NAT_SF"/>
    <property type="match status" value="1"/>
</dbReference>
<dbReference type="InterPro" id="IPR000182">
    <property type="entry name" value="GNAT_dom"/>
</dbReference>
<reference evidence="4" key="2">
    <citation type="journal article" date="2021" name="Mar. Drugs">
        <title>Genome Reduction and Secondary Metabolism of the Marine Sponge-Associated Cyanobacterium Leptothoe.</title>
        <authorList>
            <person name="Konstantinou D."/>
            <person name="Popin R.V."/>
            <person name="Fewer D.P."/>
            <person name="Sivonen K."/>
            <person name="Gkelis S."/>
        </authorList>
    </citation>
    <scope>NUCLEOTIDE SEQUENCE</scope>
    <source>
        <strain evidence="4">TAU-MAC 1115</strain>
    </source>
</reference>
<dbReference type="SUPFAM" id="SSF55729">
    <property type="entry name" value="Acyl-CoA N-acyltransferases (Nat)"/>
    <property type="match status" value="1"/>
</dbReference>
<comment type="caution">
    <text evidence="4">The sequence shown here is derived from an EMBL/GenBank/DDBJ whole genome shotgun (WGS) entry which is preliminary data.</text>
</comment>
<accession>A0A947GJQ7</accession>
<feature type="domain" description="N-acetyltransferase" evidence="3">
    <location>
        <begin position="3"/>
        <end position="152"/>
    </location>
</feature>
<keyword evidence="1" id="KW-0808">Transferase</keyword>
<dbReference type="PANTHER" id="PTHR43800">
    <property type="entry name" value="PEPTIDYL-LYSINE N-ACETYLTRANSFERASE YJAB"/>
    <property type="match status" value="1"/>
</dbReference>
<dbReference type="PANTHER" id="PTHR43800:SF1">
    <property type="entry name" value="PEPTIDYL-LYSINE N-ACETYLTRANSFERASE YJAB"/>
    <property type="match status" value="1"/>
</dbReference>
<dbReference type="Proteomes" id="UP000717364">
    <property type="component" value="Unassembled WGS sequence"/>
</dbReference>
<sequence length="152" mass="17136">MEVQIVPVAFEDKTELLDLMTRVICTSVTQEIDLQSSYIENITKNLEWWAANPELGCHLKAVNNETIVGVILVKKFWNLCSLFVVPECHRQGIGRALMMAAIDDCRAKSDKRAIHLNAAPDEIAFYRAMGFIPSKSDQSLPKGVEPMKFVLR</sequence>
<organism evidence="4 5">
    <name type="scientific">Leptothoe spongobia TAU-MAC 1115</name>
    <dbReference type="NCBI Taxonomy" id="1967444"/>
    <lineage>
        <taxon>Bacteria</taxon>
        <taxon>Bacillati</taxon>
        <taxon>Cyanobacteriota</taxon>
        <taxon>Cyanophyceae</taxon>
        <taxon>Nodosilineales</taxon>
        <taxon>Cymatolegaceae</taxon>
        <taxon>Leptothoe</taxon>
        <taxon>Leptothoe spongobia</taxon>
    </lineage>
</organism>
<dbReference type="EMBL" id="JADOES010000022">
    <property type="protein sequence ID" value="MBT9316198.1"/>
    <property type="molecule type" value="Genomic_DNA"/>
</dbReference>
<evidence type="ECO:0000313" key="5">
    <source>
        <dbReference type="Proteomes" id="UP000717364"/>
    </source>
</evidence>
<dbReference type="GO" id="GO:0016747">
    <property type="term" value="F:acyltransferase activity, transferring groups other than amino-acyl groups"/>
    <property type="evidence" value="ECO:0007669"/>
    <property type="project" value="InterPro"/>
</dbReference>
<evidence type="ECO:0000259" key="3">
    <source>
        <dbReference type="PROSITE" id="PS51186"/>
    </source>
</evidence>
<keyword evidence="2" id="KW-0012">Acyltransferase</keyword>
<name>A0A947GJQ7_9CYAN</name>
<reference evidence="4" key="1">
    <citation type="submission" date="2020-11" db="EMBL/GenBank/DDBJ databases">
        <authorList>
            <person name="Konstantinou D."/>
            <person name="Gkelis S."/>
            <person name="Popin R."/>
            <person name="Fewer D."/>
            <person name="Sivonen K."/>
        </authorList>
    </citation>
    <scope>NUCLEOTIDE SEQUENCE</scope>
    <source>
        <strain evidence="4">TAU-MAC 1115</strain>
    </source>
</reference>
<evidence type="ECO:0000256" key="1">
    <source>
        <dbReference type="ARBA" id="ARBA00022679"/>
    </source>
</evidence>
<dbReference type="Pfam" id="PF13673">
    <property type="entry name" value="Acetyltransf_10"/>
    <property type="match status" value="1"/>
</dbReference>